<gene>
    <name evidence="6" type="ORF">E8E12_007379</name>
</gene>
<dbReference type="EMBL" id="SWKV01000043">
    <property type="protein sequence ID" value="KAF3037377.1"/>
    <property type="molecule type" value="Genomic_DNA"/>
</dbReference>
<evidence type="ECO:0000259" key="5">
    <source>
        <dbReference type="Pfam" id="PF07859"/>
    </source>
</evidence>
<evidence type="ECO:0000313" key="6">
    <source>
        <dbReference type="EMBL" id="KAF3037377.1"/>
    </source>
</evidence>
<dbReference type="SUPFAM" id="SSF53474">
    <property type="entry name" value="alpha/beta-Hydrolases"/>
    <property type="match status" value="1"/>
</dbReference>
<accession>A0A9P4WP83</accession>
<reference evidence="6" key="1">
    <citation type="submission" date="2019-04" db="EMBL/GenBank/DDBJ databases">
        <title>Sequencing of skin fungus with MAO and IRED activity.</title>
        <authorList>
            <person name="Marsaioli A.J."/>
            <person name="Bonatto J.M.C."/>
            <person name="Reis Junior O."/>
        </authorList>
    </citation>
    <scope>NUCLEOTIDE SEQUENCE</scope>
    <source>
        <strain evidence="6">28M1</strain>
    </source>
</reference>
<name>A0A9P4WP83_9PLEO</name>
<dbReference type="GO" id="GO:0016787">
    <property type="term" value="F:hydrolase activity"/>
    <property type="evidence" value="ECO:0007669"/>
    <property type="project" value="UniProtKB-KW"/>
</dbReference>
<feature type="region of interest" description="Disordered" evidence="4">
    <location>
        <begin position="281"/>
        <end position="312"/>
    </location>
</feature>
<dbReference type="InterPro" id="IPR033140">
    <property type="entry name" value="Lipase_GDXG_put_SER_AS"/>
</dbReference>
<evidence type="ECO:0000313" key="7">
    <source>
        <dbReference type="Proteomes" id="UP000758155"/>
    </source>
</evidence>
<dbReference type="PANTHER" id="PTHR48081:SF8">
    <property type="entry name" value="ALPHA_BETA HYDROLASE FOLD-3 DOMAIN-CONTAINING PROTEIN-RELATED"/>
    <property type="match status" value="1"/>
</dbReference>
<keyword evidence="7" id="KW-1185">Reference proteome</keyword>
<evidence type="ECO:0000256" key="1">
    <source>
        <dbReference type="ARBA" id="ARBA00010515"/>
    </source>
</evidence>
<evidence type="ECO:0000256" key="3">
    <source>
        <dbReference type="PROSITE-ProRule" id="PRU10038"/>
    </source>
</evidence>
<sequence>MSKSSVYLDPLNQAFAEAAAALPPLQDLTVEQFRAEVEKLQQHNPIPGVTRTEFIVDFEDGVTTYIFRPDVVFPEYTLAPEARYPTQQEQCYAVVKWVRTQGNTHGLSQDLLAVAGDSAGAQLAIAVSILASTRKPIVPISYQVLISPVTDTVTTDRDTPSEFKYFNGPFLTVPFLRKSIDEYIPDPDDRVSELATPRNISSKNAAKQPPTMICNAAVDPLRDDGILFGEILQRAGVDVSIATFHGQLHDSVLLEAVRQGATPKAEVRLIAAQIKRALIESGDTNGAGKKRRQRAGVEANRNADKRTKRKLR</sequence>
<protein>
    <recommendedName>
        <fullName evidence="5">Alpha/beta hydrolase fold-3 domain-containing protein</fullName>
    </recommendedName>
</protein>
<evidence type="ECO:0000256" key="4">
    <source>
        <dbReference type="SAM" id="MobiDB-lite"/>
    </source>
</evidence>
<dbReference type="InterPro" id="IPR013094">
    <property type="entry name" value="AB_hydrolase_3"/>
</dbReference>
<proteinExistence type="inferred from homology"/>
<evidence type="ECO:0000256" key="2">
    <source>
        <dbReference type="ARBA" id="ARBA00022801"/>
    </source>
</evidence>
<dbReference type="PROSITE" id="PS01174">
    <property type="entry name" value="LIPASE_GDXG_SER"/>
    <property type="match status" value="1"/>
</dbReference>
<feature type="active site" evidence="3">
    <location>
        <position position="118"/>
    </location>
</feature>
<dbReference type="AlphaFoldDB" id="A0A9P4WP83"/>
<comment type="similarity">
    <text evidence="1">Belongs to the 'GDXG' lipolytic enzyme family.</text>
</comment>
<comment type="caution">
    <text evidence="6">The sequence shown here is derived from an EMBL/GenBank/DDBJ whole genome shotgun (WGS) entry which is preliminary data.</text>
</comment>
<dbReference type="PANTHER" id="PTHR48081">
    <property type="entry name" value="AB HYDROLASE SUPERFAMILY PROTEIN C4A8.06C"/>
    <property type="match status" value="1"/>
</dbReference>
<feature type="domain" description="Alpha/beta hydrolase fold-3" evidence="5">
    <location>
        <begin position="71"/>
        <end position="250"/>
    </location>
</feature>
<dbReference type="OrthoDB" id="433474at2759"/>
<keyword evidence="2" id="KW-0378">Hydrolase</keyword>
<dbReference type="InterPro" id="IPR029058">
    <property type="entry name" value="AB_hydrolase_fold"/>
</dbReference>
<organism evidence="6 7">
    <name type="scientific">Didymella heteroderae</name>
    <dbReference type="NCBI Taxonomy" id="1769908"/>
    <lineage>
        <taxon>Eukaryota</taxon>
        <taxon>Fungi</taxon>
        <taxon>Dikarya</taxon>
        <taxon>Ascomycota</taxon>
        <taxon>Pezizomycotina</taxon>
        <taxon>Dothideomycetes</taxon>
        <taxon>Pleosporomycetidae</taxon>
        <taxon>Pleosporales</taxon>
        <taxon>Pleosporineae</taxon>
        <taxon>Didymellaceae</taxon>
        <taxon>Didymella</taxon>
    </lineage>
</organism>
<dbReference type="InterPro" id="IPR050300">
    <property type="entry name" value="GDXG_lipolytic_enzyme"/>
</dbReference>
<dbReference type="Proteomes" id="UP000758155">
    <property type="component" value="Unassembled WGS sequence"/>
</dbReference>
<dbReference type="Gene3D" id="3.40.50.1820">
    <property type="entry name" value="alpha/beta hydrolase"/>
    <property type="match status" value="1"/>
</dbReference>
<dbReference type="Pfam" id="PF07859">
    <property type="entry name" value="Abhydrolase_3"/>
    <property type="match status" value="1"/>
</dbReference>